<evidence type="ECO:0000256" key="3">
    <source>
        <dbReference type="ARBA" id="ARBA00022553"/>
    </source>
</evidence>
<dbReference type="Gene3D" id="3.30.565.10">
    <property type="entry name" value="Histidine kinase-like ATPase, C-terminal domain"/>
    <property type="match status" value="1"/>
</dbReference>
<dbReference type="InterPro" id="IPR005467">
    <property type="entry name" value="His_kinase_dom"/>
</dbReference>
<dbReference type="GO" id="GO:0005886">
    <property type="term" value="C:plasma membrane"/>
    <property type="evidence" value="ECO:0007669"/>
    <property type="project" value="TreeGrafter"/>
</dbReference>
<dbReference type="GO" id="GO:0000155">
    <property type="term" value="F:phosphorelay sensor kinase activity"/>
    <property type="evidence" value="ECO:0007669"/>
    <property type="project" value="InterPro"/>
</dbReference>
<dbReference type="PANTHER" id="PTHR43047:SF66">
    <property type="entry name" value="HISKA"/>
    <property type="match status" value="1"/>
</dbReference>
<feature type="domain" description="Response regulatory" evidence="8">
    <location>
        <begin position="1"/>
        <end position="62"/>
    </location>
</feature>
<dbReference type="InterPro" id="IPR001789">
    <property type="entry name" value="Sig_transdc_resp-reg_receiver"/>
</dbReference>
<dbReference type="FunFam" id="3.30.565.10:FF:000010">
    <property type="entry name" value="Sensor histidine kinase RcsC"/>
    <property type="match status" value="1"/>
</dbReference>
<evidence type="ECO:0000259" key="7">
    <source>
        <dbReference type="PROSITE" id="PS50109"/>
    </source>
</evidence>
<dbReference type="GO" id="GO:0009927">
    <property type="term" value="F:histidine phosphotransfer kinase activity"/>
    <property type="evidence" value="ECO:0007669"/>
    <property type="project" value="TreeGrafter"/>
</dbReference>
<evidence type="ECO:0000256" key="4">
    <source>
        <dbReference type="ARBA" id="ARBA00022679"/>
    </source>
</evidence>
<dbReference type="InterPro" id="IPR011006">
    <property type="entry name" value="CheY-like_superfamily"/>
</dbReference>
<evidence type="ECO:0000256" key="5">
    <source>
        <dbReference type="ARBA" id="ARBA00022777"/>
    </source>
</evidence>
<comment type="caution">
    <text evidence="9">The sequence shown here is derived from an EMBL/GenBank/DDBJ whole genome shotgun (WGS) entry which is preliminary data.</text>
</comment>
<dbReference type="Pfam" id="PF00072">
    <property type="entry name" value="Response_reg"/>
    <property type="match status" value="1"/>
</dbReference>
<dbReference type="CDD" id="cd00082">
    <property type="entry name" value="HisKA"/>
    <property type="match status" value="1"/>
</dbReference>
<dbReference type="Proteomes" id="UP000439903">
    <property type="component" value="Unassembled WGS sequence"/>
</dbReference>
<evidence type="ECO:0000256" key="6">
    <source>
        <dbReference type="PROSITE-ProRule" id="PRU00169"/>
    </source>
</evidence>
<dbReference type="EC" id="2.7.13.3" evidence="2"/>
<dbReference type="SUPFAM" id="SSF52172">
    <property type="entry name" value="CheY-like"/>
    <property type="match status" value="1"/>
</dbReference>
<dbReference type="SUPFAM" id="SSF47384">
    <property type="entry name" value="Homodimeric domain of signal transducing histidine kinase"/>
    <property type="match status" value="1"/>
</dbReference>
<keyword evidence="5 9" id="KW-0418">Kinase</keyword>
<dbReference type="InterPro" id="IPR004358">
    <property type="entry name" value="Sig_transdc_His_kin-like_C"/>
</dbReference>
<comment type="catalytic activity">
    <reaction evidence="1">
        <text>ATP + protein L-histidine = ADP + protein N-phospho-L-histidine.</text>
        <dbReference type="EC" id="2.7.13.3"/>
    </reaction>
</comment>
<evidence type="ECO:0000256" key="2">
    <source>
        <dbReference type="ARBA" id="ARBA00012438"/>
    </source>
</evidence>
<dbReference type="AlphaFoldDB" id="A0A8H3XHL9"/>
<feature type="domain" description="Histidine kinase" evidence="7">
    <location>
        <begin position="267"/>
        <end position="503"/>
    </location>
</feature>
<dbReference type="PANTHER" id="PTHR43047">
    <property type="entry name" value="TWO-COMPONENT HISTIDINE PROTEIN KINASE"/>
    <property type="match status" value="1"/>
</dbReference>
<proteinExistence type="predicted"/>
<gene>
    <name evidence="9" type="ORF">F8M41_000672</name>
</gene>
<evidence type="ECO:0000313" key="9">
    <source>
        <dbReference type="EMBL" id="KAF0459912.1"/>
    </source>
</evidence>
<keyword evidence="3" id="KW-0597">Phosphoprotein</keyword>
<dbReference type="SMART" id="SM00388">
    <property type="entry name" value="HisKA"/>
    <property type="match status" value="1"/>
</dbReference>
<evidence type="ECO:0000259" key="8">
    <source>
        <dbReference type="PROSITE" id="PS50110"/>
    </source>
</evidence>
<dbReference type="SUPFAM" id="SSF55781">
    <property type="entry name" value="GAF domain-like"/>
    <property type="match status" value="1"/>
</dbReference>
<dbReference type="Gene3D" id="3.30.450.40">
    <property type="match status" value="1"/>
</dbReference>
<evidence type="ECO:0000256" key="1">
    <source>
        <dbReference type="ARBA" id="ARBA00000085"/>
    </source>
</evidence>
<dbReference type="Pfam" id="PF02518">
    <property type="entry name" value="HATPase_c"/>
    <property type="match status" value="1"/>
</dbReference>
<dbReference type="CDD" id="cd16922">
    <property type="entry name" value="HATPase_EvgS-ArcB-TorS-like"/>
    <property type="match status" value="1"/>
</dbReference>
<dbReference type="PRINTS" id="PR00344">
    <property type="entry name" value="BCTRLSENSOR"/>
</dbReference>
<dbReference type="PROSITE" id="PS50109">
    <property type="entry name" value="HIS_KIN"/>
    <property type="match status" value="1"/>
</dbReference>
<dbReference type="OrthoDB" id="60033at2759"/>
<dbReference type="EMBL" id="WTPW01001051">
    <property type="protein sequence ID" value="KAF0459912.1"/>
    <property type="molecule type" value="Genomic_DNA"/>
</dbReference>
<sequence>MDGYELLETLRSNEKTRTIPIILLSAKASEDSIVRGLDKGADDYLTKPFSARDLITRVRTNINLSRIRRKIIFQQCKQEEIKQLLLLISEKFASKSDLNEIMLHVVKGLYQLLPCERILIISNKKFESKSNRIIALFEDPEKIANSSSEIDDNYESETQTFSDIQEFLKNNSGIFISLNIYCDDICKNASVLSAEIKLNNYIWGWIKAYRPSNSIWLVSEIELLQQISNQISLAVNYTNLLDENAEKAIEIKAAEAANIAKSQILANTSHELRTPLGAIVGILSSLERAALTDDQKAMINIMSCASDIVSSIINDILDAAKLEAQKVTLMSRTFYLYDLLENTIEKFGKKANDKKIELILNCDVDVVSRYVKSDPERLEQVLSHLLSNSVKFTDKGEIVLTISIQSREVVDENKENPTYGQMVKKENLLIELYDTGIGINPKYAQNAWKSFSQGDMSITKRQDGTGLGLSICKSLVKINGGKIEVESELGKGSNFWFTWNIEPLSITSSLLKSQFDEINYVMKGKRILVIHPVENMRNAMLKYLKKINKVDAFDTFDKGISAAKRYKELYNKPAYDIAFISLYEDNEAEVIKAVLELRELEINHNNLVIIFIAFPSNKENEVAEKLIREAGETTSVIYTPITWKKIINQFMHIYQYDLKLYQTIKKLSHQFQICSMGTNF</sequence>
<evidence type="ECO:0000313" key="10">
    <source>
        <dbReference type="Proteomes" id="UP000439903"/>
    </source>
</evidence>
<dbReference type="InterPro" id="IPR036097">
    <property type="entry name" value="HisK_dim/P_sf"/>
</dbReference>
<dbReference type="InterPro" id="IPR003594">
    <property type="entry name" value="HATPase_dom"/>
</dbReference>
<protein>
    <recommendedName>
        <fullName evidence="2">histidine kinase</fullName>
        <ecNumber evidence="2">2.7.13.3</ecNumber>
    </recommendedName>
</protein>
<keyword evidence="10" id="KW-1185">Reference proteome</keyword>
<organism evidence="9 10">
    <name type="scientific">Gigaspora margarita</name>
    <dbReference type="NCBI Taxonomy" id="4874"/>
    <lineage>
        <taxon>Eukaryota</taxon>
        <taxon>Fungi</taxon>
        <taxon>Fungi incertae sedis</taxon>
        <taxon>Mucoromycota</taxon>
        <taxon>Glomeromycotina</taxon>
        <taxon>Glomeromycetes</taxon>
        <taxon>Diversisporales</taxon>
        <taxon>Gigasporaceae</taxon>
        <taxon>Gigaspora</taxon>
    </lineage>
</organism>
<dbReference type="InterPro" id="IPR029016">
    <property type="entry name" value="GAF-like_dom_sf"/>
</dbReference>
<name>A0A8H3XHL9_GIGMA</name>
<accession>A0A8H3XHL9</accession>
<comment type="caution">
    <text evidence="6">Lacks conserved residue(s) required for the propagation of feature annotation.</text>
</comment>
<dbReference type="SMART" id="SM00387">
    <property type="entry name" value="HATPase_c"/>
    <property type="match status" value="1"/>
</dbReference>
<dbReference type="Pfam" id="PF00512">
    <property type="entry name" value="HisKA"/>
    <property type="match status" value="1"/>
</dbReference>
<dbReference type="SUPFAM" id="SSF55874">
    <property type="entry name" value="ATPase domain of HSP90 chaperone/DNA topoisomerase II/histidine kinase"/>
    <property type="match status" value="1"/>
</dbReference>
<keyword evidence="4" id="KW-0808">Transferase</keyword>
<dbReference type="Gene3D" id="1.10.287.130">
    <property type="match status" value="1"/>
</dbReference>
<dbReference type="Gene3D" id="3.40.50.2300">
    <property type="match status" value="1"/>
</dbReference>
<dbReference type="PROSITE" id="PS50110">
    <property type="entry name" value="RESPONSE_REGULATORY"/>
    <property type="match status" value="1"/>
</dbReference>
<dbReference type="InterPro" id="IPR036890">
    <property type="entry name" value="HATPase_C_sf"/>
</dbReference>
<dbReference type="InterPro" id="IPR003661">
    <property type="entry name" value="HisK_dim/P_dom"/>
</dbReference>
<reference evidence="9 10" key="1">
    <citation type="journal article" date="2019" name="Environ. Microbiol.">
        <title>At the nexus of three kingdoms: the genome of the mycorrhizal fungus Gigaspora margarita provides insights into plant, endobacterial and fungal interactions.</title>
        <authorList>
            <person name="Venice F."/>
            <person name="Ghignone S."/>
            <person name="Salvioli di Fossalunga A."/>
            <person name="Amselem J."/>
            <person name="Novero M."/>
            <person name="Xianan X."/>
            <person name="Sedzielewska Toro K."/>
            <person name="Morin E."/>
            <person name="Lipzen A."/>
            <person name="Grigoriev I.V."/>
            <person name="Henrissat B."/>
            <person name="Martin F.M."/>
            <person name="Bonfante P."/>
        </authorList>
    </citation>
    <scope>NUCLEOTIDE SEQUENCE [LARGE SCALE GENOMIC DNA]</scope>
    <source>
        <strain evidence="9 10">BEG34</strain>
    </source>
</reference>